<dbReference type="STRING" id="42253.NITMOv2_1138"/>
<organism evidence="1 2">
    <name type="scientific">Nitrospira moscoviensis</name>
    <dbReference type="NCBI Taxonomy" id="42253"/>
    <lineage>
        <taxon>Bacteria</taxon>
        <taxon>Pseudomonadati</taxon>
        <taxon>Nitrospirota</taxon>
        <taxon>Nitrospiria</taxon>
        <taxon>Nitrospirales</taxon>
        <taxon>Nitrospiraceae</taxon>
        <taxon>Nitrospira</taxon>
    </lineage>
</organism>
<accession>A0A0K2G9N3</accession>
<dbReference type="AlphaFoldDB" id="A0A0K2G9N3"/>
<name>A0A0K2G9N3_NITMO</name>
<dbReference type="EMBL" id="CP011801">
    <property type="protein sequence ID" value="ALA57569.1"/>
    <property type="molecule type" value="Genomic_DNA"/>
</dbReference>
<protein>
    <submittedName>
        <fullName evidence="1">Uncharacterized protein</fullName>
    </submittedName>
</protein>
<dbReference type="RefSeq" id="WP_053378891.1">
    <property type="nucleotide sequence ID" value="NZ_CP011801.1"/>
</dbReference>
<proteinExistence type="predicted"/>
<reference evidence="1 2" key="1">
    <citation type="journal article" date="2015" name="Proc. Natl. Acad. Sci. U.S.A.">
        <title>Expanded metabolic versatility of ubiquitous nitrite-oxidizing bacteria from the genus Nitrospira.</title>
        <authorList>
            <person name="Koch H."/>
            <person name="Lucker S."/>
            <person name="Albertsen M."/>
            <person name="Kitzinger K."/>
            <person name="Herbold C."/>
            <person name="Spieck E."/>
            <person name="Nielsen P.H."/>
            <person name="Wagner M."/>
            <person name="Daims H."/>
        </authorList>
    </citation>
    <scope>NUCLEOTIDE SEQUENCE [LARGE SCALE GENOMIC DNA]</scope>
    <source>
        <strain evidence="1 2">NSP M-1</strain>
    </source>
</reference>
<dbReference type="OrthoDB" id="9813543at2"/>
<evidence type="ECO:0000313" key="1">
    <source>
        <dbReference type="EMBL" id="ALA57569.1"/>
    </source>
</evidence>
<dbReference type="PATRIC" id="fig|42253.5.peg.1123"/>
<sequence>MDLSSGSCNACGTGGTALMKFSLGKDFFGRPYDRLSPSADQSPKWYCANCSMQKNLQRDFRDIRAEYDKLIAGQQSELAKGDEFRRASLRLREISALLGSLPGQSPLIAAHDVALLIERLNTATMPA</sequence>
<keyword evidence="2" id="KW-1185">Reference proteome</keyword>
<dbReference type="KEGG" id="nmv:NITMOv2_1138"/>
<gene>
    <name evidence="1" type="ORF">NITMOv2_1138</name>
</gene>
<evidence type="ECO:0000313" key="2">
    <source>
        <dbReference type="Proteomes" id="UP000069205"/>
    </source>
</evidence>
<dbReference type="Proteomes" id="UP000069205">
    <property type="component" value="Chromosome"/>
</dbReference>